<dbReference type="InterPro" id="IPR008257">
    <property type="entry name" value="Pept_M19"/>
</dbReference>
<dbReference type="SUPFAM" id="SSF51556">
    <property type="entry name" value="Metallo-dependent hydrolases"/>
    <property type="match status" value="1"/>
</dbReference>
<dbReference type="AlphaFoldDB" id="W7EQN5"/>
<dbReference type="PANTHER" id="PTHR10443:SF12">
    <property type="entry name" value="DIPEPTIDASE"/>
    <property type="match status" value="1"/>
</dbReference>
<comment type="similarity">
    <text evidence="2">Belongs to the metallo-dependent hydrolases superfamily. Peptidase M19 family.</text>
</comment>
<feature type="non-terminal residue" evidence="3">
    <location>
        <position position="1"/>
    </location>
</feature>
<dbReference type="Pfam" id="PF01244">
    <property type="entry name" value="Peptidase_M19"/>
    <property type="match status" value="1"/>
</dbReference>
<dbReference type="Proteomes" id="UP000054337">
    <property type="component" value="Unassembled WGS sequence"/>
</dbReference>
<evidence type="ECO:0000256" key="2">
    <source>
        <dbReference type="RuleBase" id="RU341113"/>
    </source>
</evidence>
<dbReference type="GO" id="GO:0070573">
    <property type="term" value="F:metallodipeptidase activity"/>
    <property type="evidence" value="ECO:0007669"/>
    <property type="project" value="InterPro"/>
</dbReference>
<keyword evidence="2" id="KW-0479">Metal-binding</keyword>
<dbReference type="InterPro" id="IPR032466">
    <property type="entry name" value="Metal_Hydrolase"/>
</dbReference>
<keyword evidence="2" id="KW-0378">Hydrolase</keyword>
<dbReference type="HOGENOM" id="CLU_031404_4_0_1"/>
<evidence type="ECO:0000313" key="3">
    <source>
        <dbReference type="EMBL" id="EUN32653.1"/>
    </source>
</evidence>
<name>W7EQN5_BIPV3</name>
<evidence type="ECO:0000313" key="4">
    <source>
        <dbReference type="Proteomes" id="UP000054337"/>
    </source>
</evidence>
<sequence length="375" mass="41911">IIAQDGHNDFPYIIRGWYLNQVNGADFTIEKMPIGQTDIQRMRDGQVGGQFWSAYVPRPLNKFDSSEENLLCLQRTLQQIDLIHLMIEKSPDHLAIAESATDVMPIFKSGKIVSLLGIEGLHQTAYSASALRMFHRLGVRYATLSHNHNNHCADSATGCSEFNGGLSDLGKDMLREMNRIGMIIDLSHTSTETQKQALAISRAPVIFSHSSCYTLCAHPRNTTDDVLHLLKANGGVIMICFLRELIASVPAEATLSRTVDHIIHVGEAIGYEHVGIGSDFDGMLRGPDGLEDTTRYPYLVAELLQRGVTEADVKNIVGLNVLRVFHENERISRAMKERGAFLALDMIEPLWEDDIKVQLREERARVRALHGRKSE</sequence>
<comment type="catalytic activity">
    <reaction evidence="2">
        <text>an L-aminoacyl-L-amino acid + H2O = 2 an L-alpha-amino acid</text>
        <dbReference type="Rhea" id="RHEA:48940"/>
        <dbReference type="ChEBI" id="CHEBI:15377"/>
        <dbReference type="ChEBI" id="CHEBI:59869"/>
        <dbReference type="ChEBI" id="CHEBI:77460"/>
        <dbReference type="EC" id="3.4.13.19"/>
    </reaction>
</comment>
<keyword evidence="1 2" id="KW-0224">Dipeptidase</keyword>
<protein>
    <recommendedName>
        <fullName evidence="2">Dipeptidase</fullName>
        <ecNumber evidence="2">3.4.13.19</ecNumber>
    </recommendedName>
</protein>
<keyword evidence="4" id="KW-1185">Reference proteome</keyword>
<proteinExistence type="inferred from homology"/>
<keyword evidence="2" id="KW-0482">Metalloprotease</keyword>
<reference evidence="3 4" key="1">
    <citation type="journal article" date="2013" name="PLoS Genet.">
        <title>Comparative genome structure, secondary metabolite, and effector coding capacity across Cochliobolus pathogens.</title>
        <authorList>
            <person name="Condon B.J."/>
            <person name="Leng Y."/>
            <person name="Wu D."/>
            <person name="Bushley K.E."/>
            <person name="Ohm R.A."/>
            <person name="Otillar R."/>
            <person name="Martin J."/>
            <person name="Schackwitz W."/>
            <person name="Grimwood J."/>
            <person name="MohdZainudin N."/>
            <person name="Xue C."/>
            <person name="Wang R."/>
            <person name="Manning V.A."/>
            <person name="Dhillon B."/>
            <person name="Tu Z.J."/>
            <person name="Steffenson B.J."/>
            <person name="Salamov A."/>
            <person name="Sun H."/>
            <person name="Lowry S."/>
            <person name="LaButti K."/>
            <person name="Han J."/>
            <person name="Copeland A."/>
            <person name="Lindquist E."/>
            <person name="Barry K."/>
            <person name="Schmutz J."/>
            <person name="Baker S.E."/>
            <person name="Ciuffetti L.M."/>
            <person name="Grigoriev I.V."/>
            <person name="Zhong S."/>
            <person name="Turgeon B.G."/>
        </authorList>
    </citation>
    <scope>NUCLEOTIDE SEQUENCE [LARGE SCALE GENOMIC DNA]</scope>
    <source>
        <strain evidence="3 4">FI3</strain>
    </source>
</reference>
<dbReference type="GeneID" id="26258068"/>
<dbReference type="PANTHER" id="PTHR10443">
    <property type="entry name" value="MICROSOMAL DIPEPTIDASE"/>
    <property type="match status" value="1"/>
</dbReference>
<dbReference type="PROSITE" id="PS51365">
    <property type="entry name" value="RENAL_DIPEPTIDASE_2"/>
    <property type="match status" value="1"/>
</dbReference>
<keyword evidence="2" id="KW-0645">Protease</keyword>
<dbReference type="MEROPS" id="M19.013"/>
<dbReference type="GO" id="GO:0046872">
    <property type="term" value="F:metal ion binding"/>
    <property type="evidence" value="ECO:0007669"/>
    <property type="project" value="UniProtKB-UniRule"/>
</dbReference>
<dbReference type="RefSeq" id="XP_014562289.1">
    <property type="nucleotide sequence ID" value="XM_014706803.1"/>
</dbReference>
<organism evidence="3 4">
    <name type="scientific">Bipolaris victoriae (strain FI3)</name>
    <name type="common">Victoria blight of oats agent</name>
    <name type="synonym">Cochliobolus victoriae</name>
    <dbReference type="NCBI Taxonomy" id="930091"/>
    <lineage>
        <taxon>Eukaryota</taxon>
        <taxon>Fungi</taxon>
        <taxon>Dikarya</taxon>
        <taxon>Ascomycota</taxon>
        <taxon>Pezizomycotina</taxon>
        <taxon>Dothideomycetes</taxon>
        <taxon>Pleosporomycetidae</taxon>
        <taxon>Pleosporales</taxon>
        <taxon>Pleosporineae</taxon>
        <taxon>Pleosporaceae</taxon>
        <taxon>Bipolaris</taxon>
    </lineage>
</organism>
<keyword evidence="2" id="KW-0862">Zinc</keyword>
<dbReference type="EC" id="3.4.13.19" evidence="2"/>
<gene>
    <name evidence="3" type="ORF">COCVIDRAFT_84229</name>
</gene>
<dbReference type="GO" id="GO:0006508">
    <property type="term" value="P:proteolysis"/>
    <property type="evidence" value="ECO:0007669"/>
    <property type="project" value="UniProtKB-KW"/>
</dbReference>
<dbReference type="CDD" id="cd01301">
    <property type="entry name" value="rDP_like"/>
    <property type="match status" value="1"/>
</dbReference>
<evidence type="ECO:0000256" key="1">
    <source>
        <dbReference type="ARBA" id="ARBA00022997"/>
    </source>
</evidence>
<comment type="cofactor">
    <cofactor evidence="2">
        <name>Zn(2+)</name>
        <dbReference type="ChEBI" id="CHEBI:29105"/>
    </cofactor>
</comment>
<accession>W7EQN5</accession>
<dbReference type="OrthoDB" id="445695at2759"/>
<dbReference type="EMBL" id="KI968692">
    <property type="protein sequence ID" value="EUN32653.1"/>
    <property type="molecule type" value="Genomic_DNA"/>
</dbReference>
<dbReference type="Gene3D" id="3.20.20.140">
    <property type="entry name" value="Metal-dependent hydrolases"/>
    <property type="match status" value="1"/>
</dbReference>